<gene>
    <name evidence="1" type="ORF">J4709_17640</name>
</gene>
<protein>
    <submittedName>
        <fullName evidence="1">YbaB/EbfC family nucleoid-associated protein</fullName>
    </submittedName>
</protein>
<organism evidence="1 2">
    <name type="scientific">Actinomadura violacea</name>
    <dbReference type="NCBI Taxonomy" id="2819934"/>
    <lineage>
        <taxon>Bacteria</taxon>
        <taxon>Bacillati</taxon>
        <taxon>Actinomycetota</taxon>
        <taxon>Actinomycetes</taxon>
        <taxon>Streptosporangiales</taxon>
        <taxon>Thermomonosporaceae</taxon>
        <taxon>Actinomadura</taxon>
    </lineage>
</organism>
<dbReference type="Pfam" id="PF02575">
    <property type="entry name" value="YbaB_DNA_bd"/>
    <property type="match status" value="1"/>
</dbReference>
<dbReference type="SUPFAM" id="SSF82607">
    <property type="entry name" value="YbaB-like"/>
    <property type="match status" value="1"/>
</dbReference>
<dbReference type="Gene3D" id="3.30.1310.10">
    <property type="entry name" value="Nucleoid-associated protein YbaB-like domain"/>
    <property type="match status" value="1"/>
</dbReference>
<dbReference type="InterPro" id="IPR036894">
    <property type="entry name" value="YbaB-like_sf"/>
</dbReference>
<keyword evidence="2" id="KW-1185">Reference proteome</keyword>
<accession>A0ABS3RRN0</accession>
<comment type="caution">
    <text evidence="1">The sequence shown here is derived from an EMBL/GenBank/DDBJ whole genome shotgun (WGS) entry which is preliminary data.</text>
</comment>
<dbReference type="InterPro" id="IPR004401">
    <property type="entry name" value="YbaB/EbfC"/>
</dbReference>
<dbReference type="RefSeq" id="WP_208242030.1">
    <property type="nucleotide sequence ID" value="NZ_JAGEPF010000010.1"/>
</dbReference>
<reference evidence="1 2" key="1">
    <citation type="submission" date="2021-03" db="EMBL/GenBank/DDBJ databases">
        <title>Actinomadura violae sp. nov., isolated from lichen in Thailand.</title>
        <authorList>
            <person name="Kanchanasin P."/>
            <person name="Saeng-In P."/>
            <person name="Phongsopitanun W."/>
            <person name="Yuki M."/>
            <person name="Kudo T."/>
            <person name="Ohkuma M."/>
            <person name="Tanasupawat S."/>
        </authorList>
    </citation>
    <scope>NUCLEOTIDE SEQUENCE [LARGE SCALE GENOMIC DNA]</scope>
    <source>
        <strain evidence="1 2">LCR2-06</strain>
    </source>
</reference>
<sequence length="89" mass="10034">MTDYVNQLSNLGNEQRHIRITQKIRPGLGTIEVDGDGRLLHVSLERDALMTSDRNALGNRILEALAAARTEAGDHYKQEAARIIRRNRV</sequence>
<evidence type="ECO:0000313" key="1">
    <source>
        <dbReference type="EMBL" id="MBO2459404.1"/>
    </source>
</evidence>
<evidence type="ECO:0000313" key="2">
    <source>
        <dbReference type="Proteomes" id="UP000680206"/>
    </source>
</evidence>
<dbReference type="EMBL" id="JAGEPF010000010">
    <property type="protein sequence ID" value="MBO2459404.1"/>
    <property type="molecule type" value="Genomic_DNA"/>
</dbReference>
<dbReference type="Proteomes" id="UP000680206">
    <property type="component" value="Unassembled WGS sequence"/>
</dbReference>
<name>A0ABS3RRN0_9ACTN</name>
<proteinExistence type="predicted"/>